<sequence>MNTVVSRFIIHTLTPPYGRNFTGVHVHVASSSRHQRFVTVRYSEDNKESMVVVGGSAAGIYGAIRAKTLAPNLNVVVIEKAKPLAKVGKSITNGIL</sequence>
<comment type="caution">
    <text evidence="1">The sequence shown here is derived from an EMBL/GenBank/DDBJ whole genome shotgun (WGS) entry which is preliminary data.</text>
</comment>
<dbReference type="STRING" id="35608.A0A2U1PLK8"/>
<gene>
    <name evidence="1" type="ORF">CTI12_AA138670</name>
</gene>
<accession>A0A2U1PLK8</accession>
<organism evidence="1 2">
    <name type="scientific">Artemisia annua</name>
    <name type="common">Sweet wormwood</name>
    <dbReference type="NCBI Taxonomy" id="35608"/>
    <lineage>
        <taxon>Eukaryota</taxon>
        <taxon>Viridiplantae</taxon>
        <taxon>Streptophyta</taxon>
        <taxon>Embryophyta</taxon>
        <taxon>Tracheophyta</taxon>
        <taxon>Spermatophyta</taxon>
        <taxon>Magnoliopsida</taxon>
        <taxon>eudicotyledons</taxon>
        <taxon>Gunneridae</taxon>
        <taxon>Pentapetalae</taxon>
        <taxon>asterids</taxon>
        <taxon>campanulids</taxon>
        <taxon>Asterales</taxon>
        <taxon>Asteraceae</taxon>
        <taxon>Asteroideae</taxon>
        <taxon>Anthemideae</taxon>
        <taxon>Artemisiinae</taxon>
        <taxon>Artemisia</taxon>
    </lineage>
</organism>
<evidence type="ECO:0000313" key="1">
    <source>
        <dbReference type="EMBL" id="PWA86602.1"/>
    </source>
</evidence>
<name>A0A2U1PLK8_ARTAN</name>
<proteinExistence type="predicted"/>
<dbReference type="AlphaFoldDB" id="A0A2U1PLK8"/>
<dbReference type="Gene3D" id="3.50.50.60">
    <property type="entry name" value="FAD/NAD(P)-binding domain"/>
    <property type="match status" value="1"/>
</dbReference>
<dbReference type="InterPro" id="IPR036188">
    <property type="entry name" value="FAD/NAD-bd_sf"/>
</dbReference>
<reference evidence="1 2" key="1">
    <citation type="journal article" date="2018" name="Mol. Plant">
        <title>The genome of Artemisia annua provides insight into the evolution of Asteraceae family and artemisinin biosynthesis.</title>
        <authorList>
            <person name="Shen Q."/>
            <person name="Zhang L."/>
            <person name="Liao Z."/>
            <person name="Wang S."/>
            <person name="Yan T."/>
            <person name="Shi P."/>
            <person name="Liu M."/>
            <person name="Fu X."/>
            <person name="Pan Q."/>
            <person name="Wang Y."/>
            <person name="Lv Z."/>
            <person name="Lu X."/>
            <person name="Zhang F."/>
            <person name="Jiang W."/>
            <person name="Ma Y."/>
            <person name="Chen M."/>
            <person name="Hao X."/>
            <person name="Li L."/>
            <person name="Tang Y."/>
            <person name="Lv G."/>
            <person name="Zhou Y."/>
            <person name="Sun X."/>
            <person name="Brodelius P.E."/>
            <person name="Rose J.K.C."/>
            <person name="Tang K."/>
        </authorList>
    </citation>
    <scope>NUCLEOTIDE SEQUENCE [LARGE SCALE GENOMIC DNA]</scope>
    <source>
        <strain evidence="2">cv. Huhao1</strain>
        <tissue evidence="1">Leaf</tissue>
    </source>
</reference>
<dbReference type="Proteomes" id="UP000245207">
    <property type="component" value="Unassembled WGS sequence"/>
</dbReference>
<evidence type="ECO:0000313" key="2">
    <source>
        <dbReference type="Proteomes" id="UP000245207"/>
    </source>
</evidence>
<protein>
    <submittedName>
        <fullName evidence="1">FAD/NAD(P)-binding oxidoreductase family protein</fullName>
    </submittedName>
</protein>
<keyword evidence="2" id="KW-1185">Reference proteome</keyword>
<dbReference type="EMBL" id="PKPP01000999">
    <property type="protein sequence ID" value="PWA86602.1"/>
    <property type="molecule type" value="Genomic_DNA"/>
</dbReference>
<dbReference type="SUPFAM" id="SSF51905">
    <property type="entry name" value="FAD/NAD(P)-binding domain"/>
    <property type="match status" value="1"/>
</dbReference>